<comment type="caution">
    <text evidence="1">The sequence shown here is derived from an EMBL/GenBank/DDBJ whole genome shotgun (WGS) entry which is preliminary data.</text>
</comment>
<evidence type="ECO:0000313" key="1">
    <source>
        <dbReference type="EMBL" id="KKM13959.1"/>
    </source>
</evidence>
<dbReference type="EMBL" id="LAZR01015257">
    <property type="protein sequence ID" value="KKM13959.1"/>
    <property type="molecule type" value="Genomic_DNA"/>
</dbReference>
<accession>A0A0F9I2R4</accession>
<organism evidence="1">
    <name type="scientific">marine sediment metagenome</name>
    <dbReference type="NCBI Taxonomy" id="412755"/>
    <lineage>
        <taxon>unclassified sequences</taxon>
        <taxon>metagenomes</taxon>
        <taxon>ecological metagenomes</taxon>
    </lineage>
</organism>
<sequence>IIQPWQFGHGETKATCLWLKGLPMLKPTEIVDGREQRIWKMAPSENRAKLRSKTFPGIAKAMADQWG</sequence>
<dbReference type="AlphaFoldDB" id="A0A0F9I2R4"/>
<name>A0A0F9I2R4_9ZZZZ</name>
<gene>
    <name evidence="1" type="ORF">LCGC14_1710910</name>
</gene>
<feature type="non-terminal residue" evidence="1">
    <location>
        <position position="1"/>
    </location>
</feature>
<proteinExistence type="predicted"/>
<reference evidence="1" key="1">
    <citation type="journal article" date="2015" name="Nature">
        <title>Complex archaea that bridge the gap between prokaryotes and eukaryotes.</title>
        <authorList>
            <person name="Spang A."/>
            <person name="Saw J.H."/>
            <person name="Jorgensen S.L."/>
            <person name="Zaremba-Niedzwiedzka K."/>
            <person name="Martijn J."/>
            <person name="Lind A.E."/>
            <person name="van Eijk R."/>
            <person name="Schleper C."/>
            <person name="Guy L."/>
            <person name="Ettema T.J."/>
        </authorList>
    </citation>
    <scope>NUCLEOTIDE SEQUENCE</scope>
</reference>
<protein>
    <submittedName>
        <fullName evidence="1">Uncharacterized protein</fullName>
    </submittedName>
</protein>